<evidence type="ECO:0000313" key="2">
    <source>
        <dbReference type="Proteomes" id="UP000638648"/>
    </source>
</evidence>
<accession>A0A927MRF4</accession>
<evidence type="ECO:0000313" key="1">
    <source>
        <dbReference type="EMBL" id="MBE1604739.1"/>
    </source>
</evidence>
<keyword evidence="2" id="KW-1185">Reference proteome</keyword>
<organism evidence="1 2">
    <name type="scientific">Actinopolymorpha pittospori</name>
    <dbReference type="NCBI Taxonomy" id="648752"/>
    <lineage>
        <taxon>Bacteria</taxon>
        <taxon>Bacillati</taxon>
        <taxon>Actinomycetota</taxon>
        <taxon>Actinomycetes</taxon>
        <taxon>Propionibacteriales</taxon>
        <taxon>Actinopolymorphaceae</taxon>
        <taxon>Actinopolymorpha</taxon>
    </lineage>
</organism>
<reference evidence="1" key="1">
    <citation type="submission" date="2020-10" db="EMBL/GenBank/DDBJ databases">
        <title>Sequencing the genomes of 1000 actinobacteria strains.</title>
        <authorList>
            <person name="Klenk H.-P."/>
        </authorList>
    </citation>
    <scope>NUCLEOTIDE SEQUENCE</scope>
    <source>
        <strain evidence="1">DSM 45354</strain>
    </source>
</reference>
<dbReference type="EMBL" id="JADBEM010000001">
    <property type="protein sequence ID" value="MBE1604739.1"/>
    <property type="molecule type" value="Genomic_DNA"/>
</dbReference>
<name>A0A927MRF4_9ACTN</name>
<gene>
    <name evidence="1" type="ORF">HEB94_001587</name>
</gene>
<protein>
    <submittedName>
        <fullName evidence="1">Uncharacterized protein</fullName>
    </submittedName>
</protein>
<proteinExistence type="predicted"/>
<sequence length="85" mass="8967">MSACSGVAVLRVSSDGGAGEREPLRVAAAREVLSRARLASQLGDEAAAELLPQLRRLEADFYASPCREGNRHDVVATTGRGCELV</sequence>
<comment type="caution">
    <text evidence="1">The sequence shown here is derived from an EMBL/GenBank/DDBJ whole genome shotgun (WGS) entry which is preliminary data.</text>
</comment>
<dbReference type="Proteomes" id="UP000638648">
    <property type="component" value="Unassembled WGS sequence"/>
</dbReference>
<dbReference type="AlphaFoldDB" id="A0A927MRF4"/>